<feature type="transmembrane region" description="Helical" evidence="6">
    <location>
        <begin position="480"/>
        <end position="497"/>
    </location>
</feature>
<evidence type="ECO:0000256" key="4">
    <source>
        <dbReference type="ARBA" id="ARBA00022989"/>
    </source>
</evidence>
<proteinExistence type="predicted"/>
<comment type="subcellular location">
    <subcellularLocation>
        <location evidence="1">Cell membrane</location>
        <topology evidence="1">Multi-pass membrane protein</topology>
    </subcellularLocation>
</comment>
<feature type="transmembrane region" description="Helical" evidence="6">
    <location>
        <begin position="264"/>
        <end position="297"/>
    </location>
</feature>
<accession>A0A327YRV5</accession>
<dbReference type="InterPro" id="IPR035681">
    <property type="entry name" value="ComA-like_MBL"/>
</dbReference>
<evidence type="ECO:0000256" key="3">
    <source>
        <dbReference type="ARBA" id="ARBA00022692"/>
    </source>
</evidence>
<evidence type="ECO:0000313" key="9">
    <source>
        <dbReference type="Proteomes" id="UP000248555"/>
    </source>
</evidence>
<evidence type="ECO:0000256" key="6">
    <source>
        <dbReference type="SAM" id="Phobius"/>
    </source>
</evidence>
<feature type="transmembrane region" description="Helical" evidence="6">
    <location>
        <begin position="353"/>
        <end position="376"/>
    </location>
</feature>
<feature type="transmembrane region" description="Helical" evidence="6">
    <location>
        <begin position="452"/>
        <end position="468"/>
    </location>
</feature>
<keyword evidence="2" id="KW-1003">Cell membrane</keyword>
<dbReference type="Gene3D" id="3.60.15.10">
    <property type="entry name" value="Ribonuclease Z/Hydroxyacylglutathione hydrolase-like"/>
    <property type="match status" value="1"/>
</dbReference>
<evidence type="ECO:0000256" key="2">
    <source>
        <dbReference type="ARBA" id="ARBA00022475"/>
    </source>
</evidence>
<sequence>MKGNFIYIALSAIFGILLGYFSLHVYPLVFSLFYFLFLLFRKRDIFLFCLAAMFVFYAYFLYIDGKNRTMLKDTMTRFSVRFVAPVTIDGDRLIGTAETAKREKVKISYRIRSQEEKQKLSLLSVGMMCSFAGVLEAPEAARNPYAFNYKKYLYFQRIHWLLKPHTLSLDSCRPTPLSFREKLIAVRQKGTAYIEQHFPPATIGIVQALVYGEREQMSETILEGYQKLGLIHLLAISGLHVTMLTGMSFFLAIRAGMTRETAALLLIFLLPLYTVLTGASPSVMRASFMAGIVLISLKWPAKLLPIDSLSATCVIMLLLNPYSLFQAGFQLSFIATLGLILSSHTILQQSSPLLQLVSTTVIAQLSSLPLLLYHFFEISLLSFPLNIVFVPLYSFIILPLSLVSLISHYLLAPAGELFIFMLEKILLLTNQLVEFFAFHSSFSLIFGRPSPPLLFCYCAAILFVFVEFEKMNQGWRKYKGVFFLLCVIIIDWFTPYFDRYGEVVLLDVGQGDCIYIELPYRKGVYLIDTGGVVSFSEPSWRKRKDEFEVGADIVVPFLKAKGVSRLDKLIITHGDYDHMGAAQTIIEQTNVKELLIGTGGNEDQLQEKLVKTAKRHHVSVREISRGEKWSAAGISFYVLSPSKTESEAGKNNRSIVLYTNLGGLTWLFTGDLEESGEQELLHAFPSLRADVLKVGHHGSDTSTSEALLKRIQPKIALISVGKHNRYQHPHETVIQRLQSYNITVLRTDWHGAIQFMYTKKFGTFTTVLP</sequence>
<comment type="caution">
    <text evidence="8">The sequence shown here is derived from an EMBL/GenBank/DDBJ whole genome shotgun (WGS) entry which is preliminary data.</text>
</comment>
<keyword evidence="5 6" id="KW-0472">Membrane</keyword>
<feature type="transmembrane region" description="Helical" evidence="6">
    <location>
        <begin position="230"/>
        <end position="252"/>
    </location>
</feature>
<dbReference type="SMART" id="SM00849">
    <property type="entry name" value="Lactamase_B"/>
    <property type="match status" value="1"/>
</dbReference>
<dbReference type="Pfam" id="PF13567">
    <property type="entry name" value="DUF4131"/>
    <property type="match status" value="1"/>
</dbReference>
<dbReference type="InterPro" id="IPR025405">
    <property type="entry name" value="DUF4131"/>
</dbReference>
<dbReference type="InterPro" id="IPR004797">
    <property type="entry name" value="Competence_ComEC/Rec2"/>
</dbReference>
<protein>
    <submittedName>
        <fullName evidence="8">Competence protein ComEC</fullName>
    </submittedName>
</protein>
<dbReference type="InterPro" id="IPR001279">
    <property type="entry name" value="Metallo-B-lactamas"/>
</dbReference>
<gene>
    <name evidence="8" type="ORF">B0I26_102450</name>
</gene>
<dbReference type="GO" id="GO:0030420">
    <property type="term" value="P:establishment of competence for transformation"/>
    <property type="evidence" value="ECO:0007669"/>
    <property type="project" value="InterPro"/>
</dbReference>
<dbReference type="NCBIfam" id="TIGR00361">
    <property type="entry name" value="ComEC_Rec2"/>
    <property type="match status" value="1"/>
</dbReference>
<dbReference type="PANTHER" id="PTHR30619:SF1">
    <property type="entry name" value="RECOMBINATION PROTEIN 2"/>
    <property type="match status" value="1"/>
</dbReference>
<dbReference type="NCBIfam" id="TIGR00360">
    <property type="entry name" value="ComEC_N-term"/>
    <property type="match status" value="1"/>
</dbReference>
<dbReference type="InterPro" id="IPR004477">
    <property type="entry name" value="ComEC_N"/>
</dbReference>
<evidence type="ECO:0000313" key="8">
    <source>
        <dbReference type="EMBL" id="RAK22455.1"/>
    </source>
</evidence>
<dbReference type="AlphaFoldDB" id="A0A327YRV5"/>
<dbReference type="GO" id="GO:0005886">
    <property type="term" value="C:plasma membrane"/>
    <property type="evidence" value="ECO:0007669"/>
    <property type="project" value="UniProtKB-SubCell"/>
</dbReference>
<dbReference type="SUPFAM" id="SSF56281">
    <property type="entry name" value="Metallo-hydrolase/oxidoreductase"/>
    <property type="match status" value="1"/>
</dbReference>
<reference evidence="8 9" key="1">
    <citation type="submission" date="2018-06" db="EMBL/GenBank/DDBJ databases">
        <title>Genomic Encyclopedia of Type Strains, Phase III (KMG-III): the genomes of soil and plant-associated and newly described type strains.</title>
        <authorList>
            <person name="Whitman W."/>
        </authorList>
    </citation>
    <scope>NUCLEOTIDE SEQUENCE [LARGE SCALE GENOMIC DNA]</scope>
    <source>
        <strain evidence="8 9">CGMCC 1.8979</strain>
    </source>
</reference>
<dbReference type="InterPro" id="IPR052159">
    <property type="entry name" value="Competence_DNA_uptake"/>
</dbReference>
<feature type="transmembrane region" description="Helical" evidence="6">
    <location>
        <begin position="45"/>
        <end position="63"/>
    </location>
</feature>
<evidence type="ECO:0000256" key="5">
    <source>
        <dbReference type="ARBA" id="ARBA00023136"/>
    </source>
</evidence>
<dbReference type="Pfam" id="PF03772">
    <property type="entry name" value="Competence"/>
    <property type="match status" value="1"/>
</dbReference>
<dbReference type="RefSeq" id="WP_111644288.1">
    <property type="nucleotide sequence ID" value="NZ_QLMH01000002.1"/>
</dbReference>
<evidence type="ECO:0000259" key="7">
    <source>
        <dbReference type="SMART" id="SM00849"/>
    </source>
</evidence>
<name>A0A327YRV5_9BACL</name>
<dbReference type="InterPro" id="IPR036866">
    <property type="entry name" value="RibonucZ/Hydroxyglut_hydro"/>
</dbReference>
<feature type="transmembrane region" description="Helical" evidence="6">
    <location>
        <begin position="7"/>
        <end position="39"/>
    </location>
</feature>
<dbReference type="OrthoDB" id="9761531at2"/>
<keyword evidence="4 6" id="KW-1133">Transmembrane helix</keyword>
<evidence type="ECO:0000256" key="1">
    <source>
        <dbReference type="ARBA" id="ARBA00004651"/>
    </source>
</evidence>
<feature type="domain" description="Metallo-beta-lactamase" evidence="7">
    <location>
        <begin position="510"/>
        <end position="722"/>
    </location>
</feature>
<feature type="transmembrane region" description="Helical" evidence="6">
    <location>
        <begin position="388"/>
        <end position="412"/>
    </location>
</feature>
<organism evidence="8 9">
    <name type="scientific">Paranoxybacillus vitaminiphilus</name>
    <dbReference type="NCBI Taxonomy" id="581036"/>
    <lineage>
        <taxon>Bacteria</taxon>
        <taxon>Bacillati</taxon>
        <taxon>Bacillota</taxon>
        <taxon>Bacilli</taxon>
        <taxon>Bacillales</taxon>
        <taxon>Anoxybacillaceae</taxon>
        <taxon>Paranoxybacillus</taxon>
    </lineage>
</organism>
<feature type="transmembrane region" description="Helical" evidence="6">
    <location>
        <begin position="309"/>
        <end position="341"/>
    </location>
</feature>
<keyword evidence="9" id="KW-1185">Reference proteome</keyword>
<dbReference type="CDD" id="cd07731">
    <property type="entry name" value="ComA-like_MBL-fold"/>
    <property type="match status" value="1"/>
</dbReference>
<dbReference type="EMBL" id="QLMH01000002">
    <property type="protein sequence ID" value="RAK22455.1"/>
    <property type="molecule type" value="Genomic_DNA"/>
</dbReference>
<dbReference type="Pfam" id="PF00753">
    <property type="entry name" value="Lactamase_B"/>
    <property type="match status" value="1"/>
</dbReference>
<keyword evidence="3 6" id="KW-0812">Transmembrane</keyword>
<dbReference type="PANTHER" id="PTHR30619">
    <property type="entry name" value="DNA INTERNALIZATION/COMPETENCE PROTEIN COMEC/REC2"/>
    <property type="match status" value="1"/>
</dbReference>
<dbReference type="Proteomes" id="UP000248555">
    <property type="component" value="Unassembled WGS sequence"/>
</dbReference>